<comment type="caution">
    <text evidence="1">The sequence shown here is derived from an EMBL/GenBank/DDBJ whole genome shotgun (WGS) entry which is preliminary data.</text>
</comment>
<dbReference type="EMBL" id="JAHHIF010000093">
    <property type="protein sequence ID" value="MBW4549341.1"/>
    <property type="molecule type" value="Genomic_DNA"/>
</dbReference>
<protein>
    <submittedName>
        <fullName evidence="1">Uncharacterized protein</fullName>
    </submittedName>
</protein>
<organism evidence="1 2">
    <name type="scientific">Symplocastrum torsivum CPER-KK1</name>
    <dbReference type="NCBI Taxonomy" id="450513"/>
    <lineage>
        <taxon>Bacteria</taxon>
        <taxon>Bacillati</taxon>
        <taxon>Cyanobacteriota</taxon>
        <taxon>Cyanophyceae</taxon>
        <taxon>Oscillatoriophycideae</taxon>
        <taxon>Oscillatoriales</taxon>
        <taxon>Microcoleaceae</taxon>
        <taxon>Symplocastrum</taxon>
    </lineage>
</organism>
<sequence>MNGMNETKILKDQQNHFIGRLKDGLENLYSYDKQGKFGEIKTISGKDLRDIRQYCWDMVDKFRKAAPQEVFKNNVKGKLGEKIVEKCLGDLVSRVRYDIIPESGDGKVDLTVNSYHTIGIQVKTRYGKADEVKWLIDSEEIEKNKAIVCVLLHKEDCELENFDEFKHEYKPIIAGFLPTDSIHTMVNKNEIEKEMSNGKSLVKLTINNLLYGMGLESYIKTLINDPEIDIKIGNSCMEEKNYKGAVENYTKAINKAIDIEPVPNCHADAYEGRGIG</sequence>
<accession>A0A951PUB9</accession>
<name>A0A951PUB9_9CYAN</name>
<dbReference type="Proteomes" id="UP000753908">
    <property type="component" value="Unassembled WGS sequence"/>
</dbReference>
<evidence type="ECO:0000313" key="2">
    <source>
        <dbReference type="Proteomes" id="UP000753908"/>
    </source>
</evidence>
<evidence type="ECO:0000313" key="1">
    <source>
        <dbReference type="EMBL" id="MBW4549341.1"/>
    </source>
</evidence>
<reference evidence="1" key="2">
    <citation type="journal article" date="2022" name="Microbiol. Resour. Announc.">
        <title>Metagenome Sequencing to Explore Phylogenomics of Terrestrial Cyanobacteria.</title>
        <authorList>
            <person name="Ward R.D."/>
            <person name="Stajich J.E."/>
            <person name="Johansen J.R."/>
            <person name="Huntemann M."/>
            <person name="Clum A."/>
            <person name="Foster B."/>
            <person name="Foster B."/>
            <person name="Roux S."/>
            <person name="Palaniappan K."/>
            <person name="Varghese N."/>
            <person name="Mukherjee S."/>
            <person name="Reddy T.B.K."/>
            <person name="Daum C."/>
            <person name="Copeland A."/>
            <person name="Chen I.A."/>
            <person name="Ivanova N.N."/>
            <person name="Kyrpides N.C."/>
            <person name="Shapiro N."/>
            <person name="Eloe-Fadrosh E.A."/>
            <person name="Pietrasiak N."/>
        </authorList>
    </citation>
    <scope>NUCLEOTIDE SEQUENCE</scope>
    <source>
        <strain evidence="1">CPER-KK1</strain>
    </source>
</reference>
<dbReference type="AlphaFoldDB" id="A0A951PUB9"/>
<reference evidence="1" key="1">
    <citation type="submission" date="2021-05" db="EMBL/GenBank/DDBJ databases">
        <authorList>
            <person name="Pietrasiak N."/>
            <person name="Ward R."/>
            <person name="Stajich J.E."/>
            <person name="Kurbessoian T."/>
        </authorList>
    </citation>
    <scope>NUCLEOTIDE SEQUENCE</scope>
    <source>
        <strain evidence="1">CPER-KK1</strain>
    </source>
</reference>
<gene>
    <name evidence="1" type="ORF">KME25_33775</name>
</gene>
<proteinExistence type="predicted"/>